<feature type="compositionally biased region" description="Low complexity" evidence="1">
    <location>
        <begin position="108"/>
        <end position="131"/>
    </location>
</feature>
<evidence type="ECO:0000313" key="3">
    <source>
        <dbReference type="Proteomes" id="UP001157069"/>
    </source>
</evidence>
<dbReference type="Proteomes" id="UP001157069">
    <property type="component" value="Unassembled WGS sequence"/>
</dbReference>
<dbReference type="EMBL" id="BSVA01000001">
    <property type="protein sequence ID" value="GMA91122.1"/>
    <property type="molecule type" value="Genomic_DNA"/>
</dbReference>
<keyword evidence="3" id="KW-1185">Reference proteome</keyword>
<name>A0ABQ6JS41_9MICO</name>
<protein>
    <submittedName>
        <fullName evidence="2">Uncharacterized protein</fullName>
    </submittedName>
</protein>
<feature type="region of interest" description="Disordered" evidence="1">
    <location>
        <begin position="93"/>
        <end position="139"/>
    </location>
</feature>
<dbReference type="RefSeq" id="WP_284299274.1">
    <property type="nucleotide sequence ID" value="NZ_BSVA01000001.1"/>
</dbReference>
<evidence type="ECO:0000313" key="2">
    <source>
        <dbReference type="EMBL" id="GMA91122.1"/>
    </source>
</evidence>
<accession>A0ABQ6JS41</accession>
<organism evidence="2 3">
    <name type="scientific">Homoserinibacter gongjuensis</name>
    <dbReference type="NCBI Taxonomy" id="1162968"/>
    <lineage>
        <taxon>Bacteria</taxon>
        <taxon>Bacillati</taxon>
        <taxon>Actinomycetota</taxon>
        <taxon>Actinomycetes</taxon>
        <taxon>Micrococcales</taxon>
        <taxon>Microbacteriaceae</taxon>
        <taxon>Homoserinibacter</taxon>
    </lineage>
</organism>
<comment type="caution">
    <text evidence="2">The sequence shown here is derived from an EMBL/GenBank/DDBJ whole genome shotgun (WGS) entry which is preliminary data.</text>
</comment>
<reference evidence="3" key="1">
    <citation type="journal article" date="2019" name="Int. J. Syst. Evol. Microbiol.">
        <title>The Global Catalogue of Microorganisms (GCM) 10K type strain sequencing project: providing services to taxonomists for standard genome sequencing and annotation.</title>
        <authorList>
            <consortium name="The Broad Institute Genomics Platform"/>
            <consortium name="The Broad Institute Genome Sequencing Center for Infectious Disease"/>
            <person name="Wu L."/>
            <person name="Ma J."/>
        </authorList>
    </citation>
    <scope>NUCLEOTIDE SEQUENCE [LARGE SCALE GENOMIC DNA]</scope>
    <source>
        <strain evidence="3">NBRC 108755</strain>
    </source>
</reference>
<proteinExistence type="predicted"/>
<sequence length="139" mass="13784">MLAGGRWALSDASEGLLWIEGLPAPVQTGRGADARLQAGASADPRVLLADSDALVAVATGDGSVTTLAEGAGNPAAPIVVGGVAYAAWLSTAGGRSGRARRMRPSPSPSTVTSSTTRARSSRSSAATATGPCSWRTPPA</sequence>
<evidence type="ECO:0000256" key="1">
    <source>
        <dbReference type="SAM" id="MobiDB-lite"/>
    </source>
</evidence>
<gene>
    <name evidence="2" type="ORF">GCM10025869_16510</name>
</gene>